<sequence length="119" mass="13194">MELEHHHDYIKKCFKKGMEEANMQGYVYGIILHDNKVLSGSSESLRIWCDQTIVFEHVVWLTGPPDGPLAPSQPNVSIPQASELQQSASHEVQIPPASAEPNQFTTGNSDLGPDSSFFQ</sequence>
<accession>A0A833QTP2</accession>
<dbReference type="EMBL" id="SWLB01000017">
    <property type="protein sequence ID" value="KAF3327277.1"/>
    <property type="molecule type" value="Genomic_DNA"/>
</dbReference>
<gene>
    <name evidence="3" type="ORF">FCM35_KLT07395</name>
</gene>
<feature type="region of interest" description="Disordered" evidence="1">
    <location>
        <begin position="66"/>
        <end position="119"/>
    </location>
</feature>
<evidence type="ECO:0000256" key="1">
    <source>
        <dbReference type="SAM" id="MobiDB-lite"/>
    </source>
</evidence>
<proteinExistence type="predicted"/>
<comment type="caution">
    <text evidence="3">The sequence shown here is derived from an EMBL/GenBank/DDBJ whole genome shotgun (WGS) entry which is preliminary data.</text>
</comment>
<evidence type="ECO:0000313" key="4">
    <source>
        <dbReference type="Proteomes" id="UP000623129"/>
    </source>
</evidence>
<dbReference type="Proteomes" id="UP000623129">
    <property type="component" value="Unassembled WGS sequence"/>
</dbReference>
<feature type="domain" description="Ethylene insensitive 3-like DNA-binding" evidence="2">
    <location>
        <begin position="4"/>
        <end position="57"/>
    </location>
</feature>
<feature type="compositionally biased region" description="Polar residues" evidence="1">
    <location>
        <begin position="100"/>
        <end position="109"/>
    </location>
</feature>
<name>A0A833QTP2_9POAL</name>
<dbReference type="Pfam" id="PF04873">
    <property type="entry name" value="EIN3_DNA-bd"/>
    <property type="match status" value="1"/>
</dbReference>
<dbReference type="AlphaFoldDB" id="A0A833QTP2"/>
<dbReference type="InterPro" id="IPR047091">
    <property type="entry name" value="EIN3-like_DNA-bd"/>
</dbReference>
<keyword evidence="4" id="KW-1185">Reference proteome</keyword>
<evidence type="ECO:0000313" key="3">
    <source>
        <dbReference type="EMBL" id="KAF3327277.1"/>
    </source>
</evidence>
<dbReference type="GO" id="GO:0003700">
    <property type="term" value="F:DNA-binding transcription factor activity"/>
    <property type="evidence" value="ECO:0007669"/>
    <property type="project" value="InterPro"/>
</dbReference>
<organism evidence="3 4">
    <name type="scientific">Carex littledalei</name>
    <dbReference type="NCBI Taxonomy" id="544730"/>
    <lineage>
        <taxon>Eukaryota</taxon>
        <taxon>Viridiplantae</taxon>
        <taxon>Streptophyta</taxon>
        <taxon>Embryophyta</taxon>
        <taxon>Tracheophyta</taxon>
        <taxon>Spermatophyta</taxon>
        <taxon>Magnoliopsida</taxon>
        <taxon>Liliopsida</taxon>
        <taxon>Poales</taxon>
        <taxon>Cyperaceae</taxon>
        <taxon>Cyperoideae</taxon>
        <taxon>Cariceae</taxon>
        <taxon>Carex</taxon>
        <taxon>Carex subgen. Euthyceras</taxon>
    </lineage>
</organism>
<evidence type="ECO:0000259" key="2">
    <source>
        <dbReference type="Pfam" id="PF04873"/>
    </source>
</evidence>
<reference evidence="3" key="1">
    <citation type="submission" date="2020-01" db="EMBL/GenBank/DDBJ databases">
        <title>Genome sequence of Kobresia littledalei, the first chromosome-level genome in the family Cyperaceae.</title>
        <authorList>
            <person name="Qu G."/>
        </authorList>
    </citation>
    <scope>NUCLEOTIDE SEQUENCE</scope>
    <source>
        <strain evidence="3">C.B.Clarke</strain>
        <tissue evidence="3">Leaf</tissue>
    </source>
</reference>
<protein>
    <recommendedName>
        <fullName evidence="2">Ethylene insensitive 3-like DNA-binding domain-containing protein</fullName>
    </recommendedName>
</protein>
<feature type="compositionally biased region" description="Polar residues" evidence="1">
    <location>
        <begin position="72"/>
        <end position="90"/>
    </location>
</feature>